<evidence type="ECO:0000256" key="1">
    <source>
        <dbReference type="SAM" id="Phobius"/>
    </source>
</evidence>
<accession>A0A3N3DZW7</accession>
<keyword evidence="1" id="KW-0472">Membrane</keyword>
<dbReference type="AlphaFoldDB" id="A0A3N3DZW7"/>
<dbReference type="EMBL" id="RKIK01000027">
    <property type="protein sequence ID" value="ROV60047.1"/>
    <property type="molecule type" value="Genomic_DNA"/>
</dbReference>
<reference evidence="2 3" key="1">
    <citation type="submission" date="2018-11" db="EMBL/GenBank/DDBJ databases">
        <title>Vibrio ponticus strain CAIM 1751 pathogenic for the snapper Lutjanus guttatus.</title>
        <authorList>
            <person name="Soto-Rodriguez S."/>
            <person name="Lozano-Olvera R."/>
            <person name="Gomez-Gil B."/>
        </authorList>
    </citation>
    <scope>NUCLEOTIDE SEQUENCE [LARGE SCALE GENOMIC DNA]</scope>
    <source>
        <strain evidence="2 3">CAIM 1751</strain>
    </source>
</reference>
<protein>
    <submittedName>
        <fullName evidence="2">DUF2982 domain-containing protein</fullName>
    </submittedName>
</protein>
<sequence>MKTLHLYNHPLRNISLKQLWVVTPVALILFAIVWFAQSWQQLIVGILMLIAAYYALKLLIKQSTVGYTLTSTHFQQHFAKGGWVVSWSNISKIGLCQHHHDGWYQPLPWIGIKLKDYEPYLDSICPRISTELMLGQRALLYLGLKQSSQQNQFEDVVLDSRPFITANGTQYDGLKAMLANRMRYQREFYDYDVFISTNDLDRSGEEFVGLMRRYLAAAKPPHSNKKGRNSDLWQDFQ</sequence>
<evidence type="ECO:0000313" key="2">
    <source>
        <dbReference type="EMBL" id="ROV60047.1"/>
    </source>
</evidence>
<proteinExistence type="predicted"/>
<keyword evidence="1" id="KW-0812">Transmembrane</keyword>
<dbReference type="RefSeq" id="WP_123782064.1">
    <property type="nucleotide sequence ID" value="NZ_RKIK01000027.1"/>
</dbReference>
<feature type="transmembrane region" description="Helical" evidence="1">
    <location>
        <begin position="42"/>
        <end position="60"/>
    </location>
</feature>
<keyword evidence="1" id="KW-1133">Transmembrane helix</keyword>
<organism evidence="2 3">
    <name type="scientific">Vibrio ponticus</name>
    <dbReference type="NCBI Taxonomy" id="265668"/>
    <lineage>
        <taxon>Bacteria</taxon>
        <taxon>Pseudomonadati</taxon>
        <taxon>Pseudomonadota</taxon>
        <taxon>Gammaproteobacteria</taxon>
        <taxon>Vibrionales</taxon>
        <taxon>Vibrionaceae</taxon>
        <taxon>Vibrio</taxon>
    </lineage>
</organism>
<dbReference type="Proteomes" id="UP000278792">
    <property type="component" value="Unassembled WGS sequence"/>
</dbReference>
<dbReference type="Pfam" id="PF11201">
    <property type="entry name" value="DUF2982"/>
    <property type="match status" value="1"/>
</dbReference>
<evidence type="ECO:0000313" key="3">
    <source>
        <dbReference type="Proteomes" id="UP000278792"/>
    </source>
</evidence>
<comment type="caution">
    <text evidence="2">The sequence shown here is derived from an EMBL/GenBank/DDBJ whole genome shotgun (WGS) entry which is preliminary data.</text>
</comment>
<name>A0A3N3DZW7_9VIBR</name>
<gene>
    <name evidence="2" type="ORF">EGH82_10765</name>
</gene>
<feature type="transmembrane region" description="Helical" evidence="1">
    <location>
        <begin position="20"/>
        <end position="36"/>
    </location>
</feature>
<dbReference type="InterPro" id="IPR021367">
    <property type="entry name" value="DUF2982"/>
</dbReference>